<gene>
    <name evidence="1" type="ORF">HBR001_LOCUS4372</name>
</gene>
<sequence>MREKWEAAQANLRAQLEKDDNYVHFLESVEKELARKLRFARRSRSGTLLDNIAFDRFVEATAQLKYLHTFYQGKLKLIVDPIDDENACSFDGKCDVLVETLEDMLSILRIVYGQLFSRRDATNTALQIAFEKGKNEWDGELLEKYLQSQFLTVDELVARPLNRFDELIQFVKALSVTFSKAKENDIARNGCNAGNTKGY</sequence>
<protein>
    <submittedName>
        <fullName evidence="1">Uncharacterized protein</fullName>
    </submittedName>
</protein>
<evidence type="ECO:0000313" key="2">
    <source>
        <dbReference type="Proteomes" id="UP001162031"/>
    </source>
</evidence>
<accession>A0AAV0TX86</accession>
<organism evidence="1 2">
    <name type="scientific">Hyaloperonospora brassicae</name>
    <name type="common">Brassica downy mildew</name>
    <name type="synonym">Peronospora brassicae</name>
    <dbReference type="NCBI Taxonomy" id="162125"/>
    <lineage>
        <taxon>Eukaryota</taxon>
        <taxon>Sar</taxon>
        <taxon>Stramenopiles</taxon>
        <taxon>Oomycota</taxon>
        <taxon>Peronosporomycetes</taxon>
        <taxon>Peronosporales</taxon>
        <taxon>Peronosporaceae</taxon>
        <taxon>Hyaloperonospora</taxon>
    </lineage>
</organism>
<reference evidence="1" key="1">
    <citation type="submission" date="2022-12" db="EMBL/GenBank/DDBJ databases">
        <authorList>
            <person name="Webb A."/>
        </authorList>
    </citation>
    <scope>NUCLEOTIDE SEQUENCE</scope>
    <source>
        <strain evidence="1">Hp1</strain>
    </source>
</reference>
<name>A0AAV0TX86_HYABA</name>
<dbReference type="AlphaFoldDB" id="A0AAV0TX86"/>
<dbReference type="EMBL" id="CANTFL010000917">
    <property type="protein sequence ID" value="CAI5728647.1"/>
    <property type="molecule type" value="Genomic_DNA"/>
</dbReference>
<proteinExistence type="predicted"/>
<evidence type="ECO:0000313" key="1">
    <source>
        <dbReference type="EMBL" id="CAI5728647.1"/>
    </source>
</evidence>
<comment type="caution">
    <text evidence="1">The sequence shown here is derived from an EMBL/GenBank/DDBJ whole genome shotgun (WGS) entry which is preliminary data.</text>
</comment>
<keyword evidence="2" id="KW-1185">Reference proteome</keyword>
<dbReference type="Proteomes" id="UP001162031">
    <property type="component" value="Unassembled WGS sequence"/>
</dbReference>